<keyword evidence="9" id="KW-1185">Reference proteome</keyword>
<dbReference type="InterPro" id="IPR010420">
    <property type="entry name" value="CASTOR/POLLUX/SYM8_dom"/>
</dbReference>
<evidence type="ECO:0000256" key="4">
    <source>
        <dbReference type="ARBA" id="ARBA00022989"/>
    </source>
</evidence>
<dbReference type="Gene3D" id="3.40.50.720">
    <property type="entry name" value="NAD(P)-binding Rossmann-like Domain"/>
    <property type="match status" value="2"/>
</dbReference>
<feature type="transmembrane region" description="Helical" evidence="6">
    <location>
        <begin position="248"/>
        <end position="267"/>
    </location>
</feature>
<feature type="domain" description="RCK N-terminal" evidence="7">
    <location>
        <begin position="347"/>
        <end position="486"/>
    </location>
</feature>
<comment type="subcellular location">
    <subcellularLocation>
        <location evidence="1">Membrane</location>
        <topology evidence="1">Multi-pass membrane protein</topology>
    </subcellularLocation>
</comment>
<dbReference type="EMBL" id="CM026431">
    <property type="protein sequence ID" value="KAG0559671.1"/>
    <property type="molecule type" value="Genomic_DNA"/>
</dbReference>
<comment type="caution">
    <text evidence="8">The sequence shown here is derived from an EMBL/GenBank/DDBJ whole genome shotgun (WGS) entry which is preliminary data.</text>
</comment>
<dbReference type="Pfam" id="PF06241">
    <property type="entry name" value="Castor_Poll_mid"/>
    <property type="match status" value="1"/>
</dbReference>
<organism evidence="8 9">
    <name type="scientific">Ceratodon purpureus</name>
    <name type="common">Fire moss</name>
    <name type="synonym">Dicranum purpureum</name>
    <dbReference type="NCBI Taxonomy" id="3225"/>
    <lineage>
        <taxon>Eukaryota</taxon>
        <taxon>Viridiplantae</taxon>
        <taxon>Streptophyta</taxon>
        <taxon>Embryophyta</taxon>
        <taxon>Bryophyta</taxon>
        <taxon>Bryophytina</taxon>
        <taxon>Bryopsida</taxon>
        <taxon>Dicranidae</taxon>
        <taxon>Pseudoditrichales</taxon>
        <taxon>Ditrichaceae</taxon>
        <taxon>Ceratodon</taxon>
    </lineage>
</organism>
<reference evidence="8" key="1">
    <citation type="submission" date="2020-06" db="EMBL/GenBank/DDBJ databases">
        <title>WGS assembly of Ceratodon purpureus strain R40.</title>
        <authorList>
            <person name="Carey S.B."/>
            <person name="Jenkins J."/>
            <person name="Shu S."/>
            <person name="Lovell J.T."/>
            <person name="Sreedasyam A."/>
            <person name="Maumus F."/>
            <person name="Tiley G.P."/>
            <person name="Fernandez-Pozo N."/>
            <person name="Barry K."/>
            <person name="Chen C."/>
            <person name="Wang M."/>
            <person name="Lipzen A."/>
            <person name="Daum C."/>
            <person name="Saski C.A."/>
            <person name="Payton A.C."/>
            <person name="Mcbreen J.C."/>
            <person name="Conrad R.E."/>
            <person name="Kollar L.M."/>
            <person name="Olsson S."/>
            <person name="Huttunen S."/>
            <person name="Landis J.B."/>
            <person name="Wickett N.J."/>
            <person name="Johnson M.G."/>
            <person name="Rensing S.A."/>
            <person name="Grimwood J."/>
            <person name="Schmutz J."/>
            <person name="Mcdaniel S.F."/>
        </authorList>
    </citation>
    <scope>NUCLEOTIDE SEQUENCE</scope>
    <source>
        <strain evidence="8">R40</strain>
    </source>
</reference>
<evidence type="ECO:0000256" key="3">
    <source>
        <dbReference type="ARBA" id="ARBA00022692"/>
    </source>
</evidence>
<keyword evidence="5 6" id="KW-0472">Membrane</keyword>
<evidence type="ECO:0000256" key="5">
    <source>
        <dbReference type="ARBA" id="ARBA00023136"/>
    </source>
</evidence>
<keyword evidence="3 6" id="KW-0812">Transmembrane</keyword>
<protein>
    <recommendedName>
        <fullName evidence="7">RCK N-terminal domain-containing protein</fullName>
    </recommendedName>
</protein>
<comment type="similarity">
    <text evidence="2">Belongs to the castor/pollux (TC 1.A.1.23) family.</text>
</comment>
<dbReference type="AlphaFoldDB" id="A0A8T0GJK4"/>
<feature type="transmembrane region" description="Helical" evidence="6">
    <location>
        <begin position="306"/>
        <end position="326"/>
    </location>
</feature>
<evidence type="ECO:0000313" key="8">
    <source>
        <dbReference type="EMBL" id="KAG0559671.1"/>
    </source>
</evidence>
<evidence type="ECO:0000313" key="9">
    <source>
        <dbReference type="Proteomes" id="UP000822688"/>
    </source>
</evidence>
<dbReference type="InterPro" id="IPR003148">
    <property type="entry name" value="RCK_N"/>
</dbReference>
<proteinExistence type="inferred from homology"/>
<dbReference type="InterPro" id="IPR044849">
    <property type="entry name" value="CASTOR/POLLUX/SYM8-like"/>
</dbReference>
<evidence type="ECO:0000256" key="1">
    <source>
        <dbReference type="ARBA" id="ARBA00004141"/>
    </source>
</evidence>
<dbReference type="Proteomes" id="UP000822688">
    <property type="component" value="Chromosome 10"/>
</dbReference>
<dbReference type="PROSITE" id="PS51201">
    <property type="entry name" value="RCK_N"/>
    <property type="match status" value="1"/>
</dbReference>
<feature type="transmembrane region" description="Helical" evidence="6">
    <location>
        <begin position="181"/>
        <end position="198"/>
    </location>
</feature>
<gene>
    <name evidence="8" type="ORF">KC19_10G122100</name>
</gene>
<dbReference type="GO" id="GO:0006813">
    <property type="term" value="P:potassium ion transport"/>
    <property type="evidence" value="ECO:0007669"/>
    <property type="project" value="InterPro"/>
</dbReference>
<evidence type="ECO:0000256" key="6">
    <source>
        <dbReference type="SAM" id="Phobius"/>
    </source>
</evidence>
<dbReference type="PANTHER" id="PTHR31563">
    <property type="entry name" value="ION CHANNEL POLLUX-RELATED"/>
    <property type="match status" value="1"/>
</dbReference>
<dbReference type="GO" id="GO:0016020">
    <property type="term" value="C:membrane"/>
    <property type="evidence" value="ECO:0007669"/>
    <property type="project" value="UniProtKB-SubCell"/>
</dbReference>
<sequence>MLNYPSSSEVNYVCGLSWRYRSCFFAVGWVVECCDGLVRVVDEVVGSSVGVIASVVGTRGGGVVNNRSTMSQVLALDHQFTDSLQRVACRSHELSSSASVLRTKALGAQFFRARARVLRCSSDGVRAAAGGSFRFAAPGGSFEEPARDDAGVELAHVSRFDAPAQIQRISQKRNKSWVENVKYLGLGVLLAMVAASGFRPRFAPPATAATAEIFIKAKPRRMSPKAKIEEKAIYALDYFFATEPAGKAIVLLAICASMTAIGGYLFCKAGEAEGEDISITESFWSAWTFISDPGTHADVGKFRQRLVAVPLTMGGMLFFALLVGLMSDAVSARVDRLQRGASPVIEENHTIIVGWTPKTIPLVRELTIANKTRGLKRTIVVLGDKDKEEMDEDMRAALPNSERNGSKIVTRSGVPTETEDLRRCSAAMARAIILLSPGGLPSHEADSLVLHSALVMAYLSELKADIVVELAELDNVNLLKQVLSSLMNSPVKALPGTLKSSPLVSSEPTMLLHAGERVQKMVPVATGDFVMRMLVERALQPEIAAVAGELLQFEGSEFRFKRWPELVGKTFGEILYLFDNAIPCGMRKARPDSQGDYTLINPPPETIFEERDRLLVISEDEDSYQPGIPHAPEHAQYVPNMEKHSKQVLKILICGWRNDLQDVLRLIDNNVARGSEVIILSTKDEAAIKELKLGSSLHNVKLNYKYGDPLSMKVLEKLPLEQYDKSIILSDQNHATSSHSSTTTAMYIRHIQVQRGRSDSVIVAELPSSQEGAVQQVQKTWLNDSVQPEQLQAMVLAHLAEDSDVGAVLDEVVSDYGSNMISRSISAYSKPGEAFNFWDLQARAQNLGDIVIAHKCAEHENRWELNPLNKNEIIKWSEDDQVLVLTRPQV</sequence>
<name>A0A8T0GJK4_CERPU</name>
<evidence type="ECO:0000256" key="2">
    <source>
        <dbReference type="ARBA" id="ARBA00008577"/>
    </source>
</evidence>
<keyword evidence="4 6" id="KW-1133">Transmembrane helix</keyword>
<dbReference type="PANTHER" id="PTHR31563:SF15">
    <property type="entry name" value="ION CHANNEL DMI1-LIKE"/>
    <property type="match status" value="1"/>
</dbReference>
<accession>A0A8T0GJK4</accession>
<evidence type="ECO:0000259" key="7">
    <source>
        <dbReference type="PROSITE" id="PS51201"/>
    </source>
</evidence>